<evidence type="ECO:0000256" key="4">
    <source>
        <dbReference type="ARBA" id="ARBA00022519"/>
    </source>
</evidence>
<feature type="topological domain" description="Periplasmic" evidence="9">
    <location>
        <position position="379"/>
    </location>
</feature>
<feature type="domain" description="Major facilitator superfamily (MFS) profile" evidence="11">
    <location>
        <begin position="18"/>
        <end position="404"/>
    </location>
</feature>
<feature type="transmembrane region" description="Helical" evidence="10">
    <location>
        <begin position="378"/>
        <end position="402"/>
    </location>
</feature>
<dbReference type="HAMAP" id="MF_01436">
    <property type="entry name" value="MFS_EntS"/>
    <property type="match status" value="1"/>
</dbReference>
<evidence type="ECO:0000256" key="2">
    <source>
        <dbReference type="ARBA" id="ARBA00022448"/>
    </source>
</evidence>
<dbReference type="PANTHER" id="PTHR23513:SF9">
    <property type="entry name" value="ENTEROBACTIN EXPORTER ENTS"/>
    <property type="match status" value="1"/>
</dbReference>
<keyword evidence="4 9" id="KW-0997">Cell inner membrane</keyword>
<feature type="transmembrane region" description="Helical" evidence="10">
    <location>
        <begin position="84"/>
        <end position="105"/>
    </location>
</feature>
<feature type="transmembrane region" description="Helical" evidence="10">
    <location>
        <begin position="258"/>
        <end position="279"/>
    </location>
</feature>
<feature type="topological domain" description="Cytoplasmic" evidence="9">
    <location>
        <begin position="338"/>
        <end position="357"/>
    </location>
</feature>
<dbReference type="CDD" id="cd06173">
    <property type="entry name" value="MFS_MefA_like"/>
    <property type="match status" value="1"/>
</dbReference>
<reference evidence="13" key="1">
    <citation type="submission" date="2018-09" db="EMBL/GenBank/DDBJ databases">
        <title>Yersinia hibernicus sp. nov.</title>
        <authorList>
            <person name="Nguyen S.V."/>
            <person name="Mundanda D.M."/>
            <person name="Anes J."/>
            <person name="Fanning S."/>
        </authorList>
    </citation>
    <scope>NUCLEOTIDE SEQUENCE [LARGE SCALE GENOMIC DNA]</scope>
    <source>
        <strain evidence="13">CFS1934</strain>
    </source>
</reference>
<evidence type="ECO:0000256" key="7">
    <source>
        <dbReference type="ARBA" id="ARBA00023136"/>
    </source>
</evidence>
<evidence type="ECO:0000256" key="6">
    <source>
        <dbReference type="ARBA" id="ARBA00022989"/>
    </source>
</evidence>
<dbReference type="PANTHER" id="PTHR23513">
    <property type="entry name" value="INTEGRAL MEMBRANE EFFLUX PROTEIN-RELATED"/>
    <property type="match status" value="1"/>
</dbReference>
<keyword evidence="13" id="KW-1185">Reference proteome</keyword>
<feature type="transmembrane region" description="Helical" evidence="10">
    <location>
        <begin position="319"/>
        <end position="337"/>
    </location>
</feature>
<dbReference type="NCBIfam" id="NF007792">
    <property type="entry name" value="PRK10489.1"/>
    <property type="match status" value="1"/>
</dbReference>
<keyword evidence="2 9" id="KW-0813">Transport</keyword>
<feature type="topological domain" description="Cytoplasmic" evidence="9">
    <location>
        <begin position="1"/>
        <end position="21"/>
    </location>
</feature>
<name>A0ABX5R477_9GAMM</name>
<keyword evidence="5 9" id="KW-0812">Transmembrane</keyword>
<feature type="transmembrane region" description="Helical" evidence="10">
    <location>
        <begin position="177"/>
        <end position="196"/>
    </location>
</feature>
<comment type="caution">
    <text evidence="9">Lacks conserved residue(s) required for the propagation of feature annotation.</text>
</comment>
<dbReference type="EMBL" id="CP032487">
    <property type="protein sequence ID" value="QAX80462.1"/>
    <property type="molecule type" value="Genomic_DNA"/>
</dbReference>
<evidence type="ECO:0000256" key="3">
    <source>
        <dbReference type="ARBA" id="ARBA00022475"/>
    </source>
</evidence>
<feature type="topological domain" description="Periplasmic" evidence="9">
    <location>
        <begin position="43"/>
        <end position="55"/>
    </location>
</feature>
<dbReference type="InterPro" id="IPR036259">
    <property type="entry name" value="MFS_trans_sf"/>
</dbReference>
<dbReference type="InterPro" id="IPR011701">
    <property type="entry name" value="MFS"/>
</dbReference>
<keyword evidence="3 9" id="KW-1003">Cell membrane</keyword>
<comment type="similarity">
    <text evidence="8">Belongs to the major facilitator superfamily. Drug:H(+) antiporter-3 (DHA3) (TC 2.A.1.21) family.</text>
</comment>
<feature type="topological domain" description="Cytoplasmic" evidence="9">
    <location>
        <begin position="131"/>
        <end position="156"/>
    </location>
</feature>
<evidence type="ECO:0000256" key="8">
    <source>
        <dbReference type="ARBA" id="ARBA00038075"/>
    </source>
</evidence>
<dbReference type="SUPFAM" id="SSF103473">
    <property type="entry name" value="MFS general substrate transporter"/>
    <property type="match status" value="1"/>
</dbReference>
<evidence type="ECO:0000259" key="11">
    <source>
        <dbReference type="PROSITE" id="PS50850"/>
    </source>
</evidence>
<feature type="transmembrane region" description="Helical" evidence="10">
    <location>
        <begin position="225"/>
        <end position="246"/>
    </location>
</feature>
<keyword evidence="6 9" id="KW-1133">Transmembrane helix</keyword>
<feature type="topological domain" description="Cytoplasmic" evidence="9">
    <location>
        <begin position="200"/>
        <end position="218"/>
    </location>
</feature>
<comment type="subcellular location">
    <subcellularLocation>
        <location evidence="9">Cell inner membrane</location>
        <topology evidence="9">Multi-pass membrane protein</topology>
    </subcellularLocation>
    <subcellularLocation>
        <location evidence="1">Cell membrane</location>
        <topology evidence="1">Multi-pass membrane protein</topology>
    </subcellularLocation>
</comment>
<feature type="transmembrane region" description="Helical" evidence="10">
    <location>
        <begin position="349"/>
        <end position="372"/>
    </location>
</feature>
<evidence type="ECO:0000256" key="9">
    <source>
        <dbReference type="HAMAP-Rule" id="MF_01436"/>
    </source>
</evidence>
<dbReference type="Proteomes" id="UP000288804">
    <property type="component" value="Chromosome"/>
</dbReference>
<evidence type="ECO:0000256" key="1">
    <source>
        <dbReference type="ARBA" id="ARBA00004651"/>
    </source>
</evidence>
<feature type="topological domain" description="Cytoplasmic" evidence="9">
    <location>
        <begin position="279"/>
        <end position="288"/>
    </location>
</feature>
<dbReference type="RefSeq" id="WP_129198508.1">
    <property type="nucleotide sequence ID" value="NZ_CABHXI010000130.1"/>
</dbReference>
<organism evidence="12 13">
    <name type="scientific">Yersinia hibernica</name>
    <dbReference type="NCBI Taxonomy" id="2339259"/>
    <lineage>
        <taxon>Bacteria</taxon>
        <taxon>Pseudomonadati</taxon>
        <taxon>Pseudomonadota</taxon>
        <taxon>Gammaproteobacteria</taxon>
        <taxon>Enterobacterales</taxon>
        <taxon>Yersiniaceae</taxon>
        <taxon>Yersinia</taxon>
    </lineage>
</organism>
<feature type="transmembrane region" description="Helical" evidence="10">
    <location>
        <begin position="144"/>
        <end position="171"/>
    </location>
</feature>
<feature type="topological domain" description="Cytoplasmic" evidence="9">
    <location>
        <begin position="401"/>
        <end position="426"/>
    </location>
</feature>
<evidence type="ECO:0000256" key="10">
    <source>
        <dbReference type="SAM" id="Phobius"/>
    </source>
</evidence>
<dbReference type="Gene3D" id="1.20.1250.20">
    <property type="entry name" value="MFS general substrate transporter like domains"/>
    <property type="match status" value="1"/>
</dbReference>
<gene>
    <name evidence="9 12" type="primary">entS</name>
    <name evidence="12" type="ORF">D5F51_19195</name>
</gene>
<dbReference type="InterPro" id="IPR023722">
    <property type="entry name" value="Enterobactin_exp_EntS"/>
</dbReference>
<protein>
    <recommendedName>
        <fullName evidence="9">Enterobactin exporter EntS</fullName>
    </recommendedName>
</protein>
<evidence type="ECO:0000313" key="13">
    <source>
        <dbReference type="Proteomes" id="UP000288804"/>
    </source>
</evidence>
<feature type="transmembrane region" description="Helical" evidence="10">
    <location>
        <begin position="52"/>
        <end position="72"/>
    </location>
</feature>
<feature type="topological domain" description="Periplasmic" evidence="9">
    <location>
        <begin position="105"/>
        <end position="109"/>
    </location>
</feature>
<sequence>MAKLPILLDFSLLKDNANFRAVFFARFISILGLGMLTVAVPVQIQMMTGSTLLVGLAVTLDGVGMFIGLLLGGVLADRLDRRKLILFARFTCGLGFIGLSINAFSAVPSLWVLYILAAWDGFFGALGMTALMAATPSLVGRENLAAAGGLSMLTVRLGSVISPAIGGLVIVYGGVGWNYGIAAVGTMLTLLPLLSLPSMKPTTSQHEHPLRALATGVLFVLQHKIVGSVVLLGTLVSMIGAIRILFPALAQSTYHVGVSQIGLMYSVVPLGAAIGAFTSGWVNQVRRPGMVLMYSSIAAFLAIGTLGLTHNFYLALPGLLLYGYLGSISGLLQYTLVQTHTPDALLGRVNSLWNVQFVTGESFGALGLGVLARVMTPALSALTFGMAAAAIGGVIATCGVTLRRATMGDEVADEGNEMDKTDEIVD</sequence>
<comment type="function">
    <text evidence="9">Component of an export pathway for enterobactin.</text>
</comment>
<feature type="topological domain" description="Periplasmic" evidence="9">
    <location>
        <position position="178"/>
    </location>
</feature>
<dbReference type="PROSITE" id="PS50850">
    <property type="entry name" value="MFS"/>
    <property type="match status" value="1"/>
</dbReference>
<dbReference type="InterPro" id="IPR020846">
    <property type="entry name" value="MFS_dom"/>
</dbReference>
<proteinExistence type="inferred from homology"/>
<accession>A0ABX5R477</accession>
<feature type="topological domain" description="Cytoplasmic" evidence="9">
    <location>
        <begin position="77"/>
        <end position="83"/>
    </location>
</feature>
<keyword evidence="7 9" id="KW-0472">Membrane</keyword>
<feature type="transmembrane region" description="Helical" evidence="10">
    <location>
        <begin position="291"/>
        <end position="313"/>
    </location>
</feature>
<evidence type="ECO:0000256" key="5">
    <source>
        <dbReference type="ARBA" id="ARBA00022692"/>
    </source>
</evidence>
<feature type="transmembrane region" description="Helical" evidence="10">
    <location>
        <begin position="21"/>
        <end position="40"/>
    </location>
</feature>
<dbReference type="Pfam" id="PF07690">
    <property type="entry name" value="MFS_1"/>
    <property type="match status" value="1"/>
</dbReference>
<comment type="similarity">
    <text evidence="9">Belongs to the major facilitator superfamily. EntS (TC 2.A.1.38) family.</text>
</comment>
<evidence type="ECO:0000313" key="12">
    <source>
        <dbReference type="EMBL" id="QAX80462.1"/>
    </source>
</evidence>
<feature type="topological domain" description="Periplasmic" evidence="9">
    <location>
        <begin position="309"/>
        <end position="314"/>
    </location>
</feature>
<feature type="transmembrane region" description="Helical" evidence="10">
    <location>
        <begin position="111"/>
        <end position="132"/>
    </location>
</feature>